<name>A0ABS8FVJ4_9FIRM</name>
<sequence>MFNLIKMDLYRMFHSVSTWVILAFTVGIAFFCTVMTNMDLDAIAQDPAYAVQMEEEIQTETEGNEDREMGLYTETDPEWVIGKIDAGEFISSQLVSGLLVLLCVIFAAVFVNAEQKNGYIKNIAGAIPNRGALALSKLAALAVQTAVMIALFAVSETVLGFILWGERFTVNVTADLLVFFGTQYLLHLGFAALMMFLCILTKSSAFGMTAGILMTMGIFVPFYSIINRAVYEIRPSWEFDISLYMLDGNIGLAGLGADADVMVRAAAVGAAFIVLCALFSMLILKRRDVR</sequence>
<reference evidence="2 3" key="1">
    <citation type="submission" date="2021-10" db="EMBL/GenBank/DDBJ databases">
        <title>Anaerobic single-cell dispensing facilitates the cultivation of human gut bacteria.</title>
        <authorList>
            <person name="Afrizal A."/>
        </authorList>
    </citation>
    <scope>NUCLEOTIDE SEQUENCE [LARGE SCALE GENOMIC DNA]</scope>
    <source>
        <strain evidence="2 3">CLA-AA-H200</strain>
    </source>
</reference>
<feature type="transmembrane region" description="Helical" evidence="1">
    <location>
        <begin position="12"/>
        <end position="31"/>
    </location>
</feature>
<evidence type="ECO:0000313" key="2">
    <source>
        <dbReference type="EMBL" id="MCC2253378.1"/>
    </source>
</evidence>
<comment type="caution">
    <text evidence="2">The sequence shown here is derived from an EMBL/GenBank/DDBJ whole genome shotgun (WGS) entry which is preliminary data.</text>
</comment>
<feature type="transmembrane region" description="Helical" evidence="1">
    <location>
        <begin position="138"/>
        <end position="164"/>
    </location>
</feature>
<dbReference type="RefSeq" id="WP_227706528.1">
    <property type="nucleotide sequence ID" value="NZ_JAJEQX010000003.1"/>
</dbReference>
<dbReference type="PANTHER" id="PTHR37305">
    <property type="entry name" value="INTEGRAL MEMBRANE PROTEIN-RELATED"/>
    <property type="match status" value="1"/>
</dbReference>
<feature type="transmembrane region" description="Helical" evidence="1">
    <location>
        <begin position="94"/>
        <end position="113"/>
    </location>
</feature>
<protein>
    <submittedName>
        <fullName evidence="2">ABC transporter permease</fullName>
    </submittedName>
</protein>
<dbReference type="EMBL" id="JAJEQX010000003">
    <property type="protein sequence ID" value="MCC2253378.1"/>
    <property type="molecule type" value="Genomic_DNA"/>
</dbReference>
<gene>
    <name evidence="2" type="ORF">LKD70_02795</name>
</gene>
<dbReference type="Pfam" id="PF12730">
    <property type="entry name" value="ABC2_membrane_4"/>
    <property type="match status" value="1"/>
</dbReference>
<organism evidence="2 3">
    <name type="scientific">Ruminococcus turbiniformis</name>
    <dbReference type="NCBI Taxonomy" id="2881258"/>
    <lineage>
        <taxon>Bacteria</taxon>
        <taxon>Bacillati</taxon>
        <taxon>Bacillota</taxon>
        <taxon>Clostridia</taxon>
        <taxon>Eubacteriales</taxon>
        <taxon>Oscillospiraceae</taxon>
        <taxon>Ruminococcus</taxon>
    </lineage>
</organism>
<keyword evidence="1" id="KW-0812">Transmembrane</keyword>
<dbReference type="Proteomes" id="UP001198151">
    <property type="component" value="Unassembled WGS sequence"/>
</dbReference>
<proteinExistence type="predicted"/>
<keyword evidence="3" id="KW-1185">Reference proteome</keyword>
<keyword evidence="1" id="KW-1133">Transmembrane helix</keyword>
<evidence type="ECO:0000256" key="1">
    <source>
        <dbReference type="SAM" id="Phobius"/>
    </source>
</evidence>
<dbReference type="PANTHER" id="PTHR37305:SF1">
    <property type="entry name" value="MEMBRANE PROTEIN"/>
    <property type="match status" value="1"/>
</dbReference>
<feature type="transmembrane region" description="Helical" evidence="1">
    <location>
        <begin position="206"/>
        <end position="226"/>
    </location>
</feature>
<feature type="transmembrane region" description="Helical" evidence="1">
    <location>
        <begin position="176"/>
        <end position="199"/>
    </location>
</feature>
<evidence type="ECO:0000313" key="3">
    <source>
        <dbReference type="Proteomes" id="UP001198151"/>
    </source>
</evidence>
<keyword evidence="1" id="KW-0472">Membrane</keyword>
<feature type="transmembrane region" description="Helical" evidence="1">
    <location>
        <begin position="261"/>
        <end position="284"/>
    </location>
</feature>
<accession>A0ABS8FVJ4</accession>